<dbReference type="PANTHER" id="PTHR24220:SF666">
    <property type="entry name" value="HEMIN IMPORT ATP-BINDING PROTEIN HRTA-RELATED"/>
    <property type="match status" value="1"/>
</dbReference>
<gene>
    <name evidence="12" type="ORF">EM808_25535</name>
</gene>
<dbReference type="GO" id="GO:0098796">
    <property type="term" value="C:membrane protein complex"/>
    <property type="evidence" value="ECO:0007669"/>
    <property type="project" value="UniProtKB-ARBA"/>
</dbReference>
<dbReference type="CDD" id="cd03255">
    <property type="entry name" value="ABC_MJ0796_LolCDE_FtsE"/>
    <property type="match status" value="1"/>
</dbReference>
<reference evidence="12 13" key="1">
    <citation type="submission" date="2019-01" db="EMBL/GenBank/DDBJ databases">
        <title>Bacillus sp. M5HDSG1-1, whole genome shotgun sequence.</title>
        <authorList>
            <person name="Tuo L."/>
        </authorList>
    </citation>
    <scope>NUCLEOTIDE SEQUENCE [LARGE SCALE GENOMIC DNA]</scope>
    <source>
        <strain evidence="12 13">M5HDSG1-1</strain>
    </source>
</reference>
<dbReference type="AlphaFoldDB" id="A0A437K400"/>
<dbReference type="GO" id="GO:0005524">
    <property type="term" value="F:ATP binding"/>
    <property type="evidence" value="ECO:0007669"/>
    <property type="project" value="UniProtKB-KW"/>
</dbReference>
<dbReference type="InterPro" id="IPR017911">
    <property type="entry name" value="MacB-like_ATP-bd"/>
</dbReference>
<keyword evidence="5" id="KW-0547">Nucleotide-binding</keyword>
<evidence type="ECO:0000256" key="10">
    <source>
        <dbReference type="ARBA" id="ARBA00024721"/>
    </source>
</evidence>
<name>A0A437K400_9BACI</name>
<evidence type="ECO:0000256" key="5">
    <source>
        <dbReference type="ARBA" id="ARBA00022741"/>
    </source>
</evidence>
<organism evidence="12 13">
    <name type="scientific">Niallia taxi</name>
    <dbReference type="NCBI Taxonomy" id="2499688"/>
    <lineage>
        <taxon>Bacteria</taxon>
        <taxon>Bacillati</taxon>
        <taxon>Bacillota</taxon>
        <taxon>Bacilli</taxon>
        <taxon>Bacillales</taxon>
        <taxon>Bacillaceae</taxon>
        <taxon>Niallia</taxon>
    </lineage>
</organism>
<dbReference type="PROSITE" id="PS50893">
    <property type="entry name" value="ABC_TRANSPORTER_2"/>
    <property type="match status" value="1"/>
</dbReference>
<dbReference type="EMBL" id="RZTZ01000019">
    <property type="protein sequence ID" value="RVT57161.1"/>
    <property type="molecule type" value="Genomic_DNA"/>
</dbReference>
<keyword evidence="7" id="KW-0472">Membrane</keyword>
<evidence type="ECO:0000256" key="9">
    <source>
        <dbReference type="ARBA" id="ARBA00024432"/>
    </source>
</evidence>
<dbReference type="GO" id="GO:0022857">
    <property type="term" value="F:transmembrane transporter activity"/>
    <property type="evidence" value="ECO:0007669"/>
    <property type="project" value="UniProtKB-ARBA"/>
</dbReference>
<accession>A0A437K400</accession>
<keyword evidence="4" id="KW-1003">Cell membrane</keyword>
<keyword evidence="3" id="KW-0813">Transport</keyword>
<dbReference type="SMART" id="SM00382">
    <property type="entry name" value="AAA"/>
    <property type="match status" value="1"/>
</dbReference>
<evidence type="ECO:0000256" key="6">
    <source>
        <dbReference type="ARBA" id="ARBA00022840"/>
    </source>
</evidence>
<comment type="subcellular location">
    <subcellularLocation>
        <location evidence="1">Cell membrane</location>
        <topology evidence="1">Peripheral membrane protein</topology>
    </subcellularLocation>
</comment>
<dbReference type="InterPro" id="IPR003593">
    <property type="entry name" value="AAA+_ATPase"/>
</dbReference>
<dbReference type="GO" id="GO:0016887">
    <property type="term" value="F:ATP hydrolysis activity"/>
    <property type="evidence" value="ECO:0007669"/>
    <property type="project" value="InterPro"/>
</dbReference>
<protein>
    <recommendedName>
        <fullName evidence="9">Putative hemin import ATP-binding protein HrtA</fullName>
    </recommendedName>
</protein>
<dbReference type="RefSeq" id="WP_127742199.1">
    <property type="nucleotide sequence ID" value="NZ_RZTZ01000019.1"/>
</dbReference>
<comment type="similarity">
    <text evidence="8">Belongs to the ABC transporter superfamily. HrtA family.</text>
</comment>
<comment type="subunit">
    <text evidence="2">The complex is composed of two ATP-binding proteins (HrtA), two transmembrane proteins (HrtB) and a solute-binding protein.</text>
</comment>
<evidence type="ECO:0000256" key="4">
    <source>
        <dbReference type="ARBA" id="ARBA00022475"/>
    </source>
</evidence>
<dbReference type="PROSITE" id="PS00211">
    <property type="entry name" value="ABC_TRANSPORTER_1"/>
    <property type="match status" value="1"/>
</dbReference>
<dbReference type="InterPro" id="IPR003439">
    <property type="entry name" value="ABC_transporter-like_ATP-bd"/>
</dbReference>
<dbReference type="FunFam" id="3.40.50.300:FF:000032">
    <property type="entry name" value="Export ABC transporter ATP-binding protein"/>
    <property type="match status" value="1"/>
</dbReference>
<evidence type="ECO:0000259" key="11">
    <source>
        <dbReference type="PROSITE" id="PS50893"/>
    </source>
</evidence>
<evidence type="ECO:0000256" key="7">
    <source>
        <dbReference type="ARBA" id="ARBA00023136"/>
    </source>
</evidence>
<comment type="caution">
    <text evidence="12">The sequence shown here is derived from an EMBL/GenBank/DDBJ whole genome shotgun (WGS) entry which is preliminary data.</text>
</comment>
<sequence>MAILKLANIKKNFINGEVKEEILKGINLSLRKGEVTALRGASGSGKSTLLTIAAGLQPATSGKIIFEEQNIANMSSEQVRKIRASKFGFIFQFSHLIPFLTAEEQLMLMLEVSKSKLTKQQKKMEVNRLLNLVEMEHRKYAYPPSLSGGEKQRIAIARAIIHNPKVLFADEPTASLDSKRSRDIMKIIREITKTLNITTLLVTHDEDMLLFADQVIEMSDGQIIQSEDKQLNNDVVDLSV</sequence>
<evidence type="ECO:0000256" key="2">
    <source>
        <dbReference type="ARBA" id="ARBA00011131"/>
    </source>
</evidence>
<dbReference type="InterPro" id="IPR015854">
    <property type="entry name" value="ABC_transpr_LolD-like"/>
</dbReference>
<keyword evidence="6 12" id="KW-0067">ATP-binding</keyword>
<evidence type="ECO:0000256" key="3">
    <source>
        <dbReference type="ARBA" id="ARBA00022448"/>
    </source>
</evidence>
<dbReference type="PANTHER" id="PTHR24220">
    <property type="entry name" value="IMPORT ATP-BINDING PROTEIN"/>
    <property type="match status" value="1"/>
</dbReference>
<dbReference type="GO" id="GO:0005886">
    <property type="term" value="C:plasma membrane"/>
    <property type="evidence" value="ECO:0007669"/>
    <property type="project" value="UniProtKB-SubCell"/>
</dbReference>
<evidence type="ECO:0000256" key="8">
    <source>
        <dbReference type="ARBA" id="ARBA00024359"/>
    </source>
</evidence>
<keyword evidence="13" id="KW-1185">Reference proteome</keyword>
<evidence type="ECO:0000313" key="13">
    <source>
        <dbReference type="Proteomes" id="UP000288024"/>
    </source>
</evidence>
<comment type="function">
    <text evidence="10">Part of the ABC transporter complex hrt involved in hemin import. Responsible for energy coupling to the transport system.</text>
</comment>
<dbReference type="Proteomes" id="UP000288024">
    <property type="component" value="Unassembled WGS sequence"/>
</dbReference>
<evidence type="ECO:0000313" key="12">
    <source>
        <dbReference type="EMBL" id="RVT57161.1"/>
    </source>
</evidence>
<feature type="domain" description="ABC transporter" evidence="11">
    <location>
        <begin position="4"/>
        <end position="240"/>
    </location>
</feature>
<proteinExistence type="inferred from homology"/>
<dbReference type="SUPFAM" id="SSF52540">
    <property type="entry name" value="P-loop containing nucleoside triphosphate hydrolases"/>
    <property type="match status" value="1"/>
</dbReference>
<dbReference type="InterPro" id="IPR017871">
    <property type="entry name" value="ABC_transporter-like_CS"/>
</dbReference>
<dbReference type="InterPro" id="IPR027417">
    <property type="entry name" value="P-loop_NTPase"/>
</dbReference>
<dbReference type="Pfam" id="PF00005">
    <property type="entry name" value="ABC_tran"/>
    <property type="match status" value="1"/>
</dbReference>
<dbReference type="Gene3D" id="3.40.50.300">
    <property type="entry name" value="P-loop containing nucleotide triphosphate hydrolases"/>
    <property type="match status" value="1"/>
</dbReference>
<evidence type="ECO:0000256" key="1">
    <source>
        <dbReference type="ARBA" id="ARBA00004202"/>
    </source>
</evidence>